<dbReference type="SUPFAM" id="SSF52402">
    <property type="entry name" value="Adenine nucleotide alpha hydrolases-like"/>
    <property type="match status" value="1"/>
</dbReference>
<dbReference type="EMBL" id="VTDN01000001">
    <property type="protein sequence ID" value="MEB5475736.1"/>
    <property type="molecule type" value="Genomic_DNA"/>
</dbReference>
<keyword evidence="2 8" id="KW-0963">Cytoplasm</keyword>
<dbReference type="SMART" id="SM00977">
    <property type="entry name" value="TilS_C"/>
    <property type="match status" value="1"/>
</dbReference>
<keyword evidence="6 8" id="KW-0067">ATP-binding</keyword>
<evidence type="ECO:0000256" key="5">
    <source>
        <dbReference type="ARBA" id="ARBA00022741"/>
    </source>
</evidence>
<keyword evidence="4 8" id="KW-0819">tRNA processing</keyword>
<evidence type="ECO:0000256" key="4">
    <source>
        <dbReference type="ARBA" id="ARBA00022694"/>
    </source>
</evidence>
<dbReference type="InterPro" id="IPR012796">
    <property type="entry name" value="Lysidine-tRNA-synth_C"/>
</dbReference>
<keyword evidence="11" id="KW-1185">Reference proteome</keyword>
<dbReference type="Gene3D" id="3.40.50.620">
    <property type="entry name" value="HUPs"/>
    <property type="match status" value="1"/>
</dbReference>
<gene>
    <name evidence="8 10" type="primary">tilS</name>
    <name evidence="10" type="ORF">I2F25_01470</name>
</gene>
<name>A0ABU6DPF2_9GAMM</name>
<comment type="similarity">
    <text evidence="8">Belongs to the tRNA(Ile)-lysidine synthase family.</text>
</comment>
<dbReference type="Pfam" id="PF11734">
    <property type="entry name" value="TilS_C"/>
    <property type="match status" value="1"/>
</dbReference>
<dbReference type="PANTHER" id="PTHR43033">
    <property type="entry name" value="TRNA(ILE)-LYSIDINE SYNTHASE-RELATED"/>
    <property type="match status" value="1"/>
</dbReference>
<evidence type="ECO:0000313" key="11">
    <source>
        <dbReference type="Proteomes" id="UP001339883"/>
    </source>
</evidence>
<dbReference type="PANTHER" id="PTHR43033:SF1">
    <property type="entry name" value="TRNA(ILE)-LYSIDINE SYNTHASE-RELATED"/>
    <property type="match status" value="1"/>
</dbReference>
<dbReference type="Proteomes" id="UP001339883">
    <property type="component" value="Unassembled WGS sequence"/>
</dbReference>
<dbReference type="CDD" id="cd01992">
    <property type="entry name" value="TilS_N"/>
    <property type="match status" value="1"/>
</dbReference>
<sequence length="451" mass="52948">MRSTLPTFDEVWQRQSRDCILARADSDFSEHDFLIGCSGGMDSMLLLHLFSTLFPQRVRAIYVDHQLQSLSKDWAQFVFQFCQKMNIPCVIERVVVQSGNLELQARQARYDGFKKNLQTNEILVLAHHQQDQAETLLLRLFSGAGVTGLSAMREIDRRADLTIWRPLLGLSRQQLLHWVTQFQLKFVDDPTNFDEHYDRAWARAILWPVLEQRFPKMQNSIARTAYLMQDADEILQEVVQQDIDTYISNDKLDLEKFLKLSLPRQRNLLSFWMKDTDGYRPSLAMIERVQNEVIHARPDAKAALFCSPFWYTRFQEKLYKLVESEYLAQRYDVVQSESVYISEDETLQLSSGLFRCQMENQIGLSEELLHVELQIRPRIDGEKVHLYGRIGHWPLKKAIQSAKILPWLRHRVQILQFKNVILGVFTPQGFWLAQSKYCKKNGWQPKLIKKH</sequence>
<dbReference type="NCBIfam" id="TIGR02432">
    <property type="entry name" value="lysidine_TilS_N"/>
    <property type="match status" value="1"/>
</dbReference>
<feature type="domain" description="Lysidine-tRNA(Ile) synthetase C-terminal" evidence="9">
    <location>
        <begin position="373"/>
        <end position="447"/>
    </location>
</feature>
<dbReference type="Pfam" id="PF09179">
    <property type="entry name" value="TilS"/>
    <property type="match status" value="1"/>
</dbReference>
<dbReference type="Pfam" id="PF01171">
    <property type="entry name" value="ATP_bind_3"/>
    <property type="match status" value="1"/>
</dbReference>
<evidence type="ECO:0000256" key="8">
    <source>
        <dbReference type="HAMAP-Rule" id="MF_01161"/>
    </source>
</evidence>
<evidence type="ECO:0000256" key="7">
    <source>
        <dbReference type="ARBA" id="ARBA00048539"/>
    </source>
</evidence>
<dbReference type="EC" id="6.3.4.19" evidence="8"/>
<dbReference type="SUPFAM" id="SSF82829">
    <property type="entry name" value="MesJ substrate recognition domain-like"/>
    <property type="match status" value="1"/>
</dbReference>
<comment type="domain">
    <text evidence="8">The N-terminal region contains the highly conserved SGGXDS motif, predicted to be a P-loop motif involved in ATP binding.</text>
</comment>
<keyword evidence="3 8" id="KW-0436">Ligase</keyword>
<evidence type="ECO:0000256" key="2">
    <source>
        <dbReference type="ARBA" id="ARBA00022490"/>
    </source>
</evidence>
<dbReference type="Gene3D" id="1.20.59.20">
    <property type="match status" value="1"/>
</dbReference>
<dbReference type="GO" id="GO:0032267">
    <property type="term" value="F:tRNA(Ile)-lysidine synthase activity"/>
    <property type="evidence" value="ECO:0007669"/>
    <property type="project" value="UniProtKB-EC"/>
</dbReference>
<dbReference type="HAMAP" id="MF_01161">
    <property type="entry name" value="tRNA_Ile_lys_synt"/>
    <property type="match status" value="1"/>
</dbReference>
<dbReference type="NCBIfam" id="TIGR02433">
    <property type="entry name" value="lysidine_TilS_C"/>
    <property type="match status" value="1"/>
</dbReference>
<evidence type="ECO:0000256" key="3">
    <source>
        <dbReference type="ARBA" id="ARBA00022598"/>
    </source>
</evidence>
<protein>
    <recommendedName>
        <fullName evidence="8">tRNA(Ile)-lysidine synthase</fullName>
        <ecNumber evidence="8">6.3.4.19</ecNumber>
    </recommendedName>
    <alternativeName>
        <fullName evidence="8">tRNA(Ile)-2-lysyl-cytidine synthase</fullName>
    </alternativeName>
    <alternativeName>
        <fullName evidence="8">tRNA(Ile)-lysidine synthetase</fullName>
    </alternativeName>
</protein>
<keyword evidence="5 8" id="KW-0547">Nucleotide-binding</keyword>
<comment type="caution">
    <text evidence="10">The sequence shown here is derived from an EMBL/GenBank/DDBJ whole genome shotgun (WGS) entry which is preliminary data.</text>
</comment>
<evidence type="ECO:0000259" key="9">
    <source>
        <dbReference type="SMART" id="SM00977"/>
    </source>
</evidence>
<evidence type="ECO:0000256" key="1">
    <source>
        <dbReference type="ARBA" id="ARBA00004496"/>
    </source>
</evidence>
<comment type="function">
    <text evidence="8">Ligates lysine onto the cytidine present at position 34 of the AUA codon-specific tRNA(Ile) that contains the anticodon CAU, in an ATP-dependent manner. Cytidine is converted to lysidine, thus changing the amino acid specificity of the tRNA from methionine to isoleucine.</text>
</comment>
<proteinExistence type="inferred from homology"/>
<dbReference type="InterPro" id="IPR014729">
    <property type="entry name" value="Rossmann-like_a/b/a_fold"/>
</dbReference>
<dbReference type="InterPro" id="IPR012094">
    <property type="entry name" value="tRNA_Ile_lys_synt"/>
</dbReference>
<organism evidence="10 11">
    <name type="scientific">Acinetobacter pollinis</name>
    <dbReference type="NCBI Taxonomy" id="2605270"/>
    <lineage>
        <taxon>Bacteria</taxon>
        <taxon>Pseudomonadati</taxon>
        <taxon>Pseudomonadota</taxon>
        <taxon>Gammaproteobacteria</taxon>
        <taxon>Moraxellales</taxon>
        <taxon>Moraxellaceae</taxon>
        <taxon>Acinetobacter</taxon>
    </lineage>
</organism>
<dbReference type="InterPro" id="IPR012795">
    <property type="entry name" value="tRNA_Ile_lys_synt_N"/>
</dbReference>
<dbReference type="InterPro" id="IPR011063">
    <property type="entry name" value="TilS/TtcA_N"/>
</dbReference>
<reference evidence="10 11" key="1">
    <citation type="submission" date="2019-08" db="EMBL/GenBank/DDBJ databases">
        <title>Five species of Acinetobacter isolated from floral nectar and animal pollinators.</title>
        <authorList>
            <person name="Hendry T.A."/>
        </authorList>
    </citation>
    <scope>NUCLEOTIDE SEQUENCE [LARGE SCALE GENOMIC DNA]</scope>
    <source>
        <strain evidence="10 11">MD18.27</strain>
    </source>
</reference>
<feature type="binding site" evidence="8">
    <location>
        <begin position="38"/>
        <end position="43"/>
    </location>
    <ligand>
        <name>ATP</name>
        <dbReference type="ChEBI" id="CHEBI:30616"/>
    </ligand>
</feature>
<comment type="catalytic activity">
    <reaction evidence="7 8">
        <text>cytidine(34) in tRNA(Ile2) + L-lysine + ATP = lysidine(34) in tRNA(Ile2) + AMP + diphosphate + H(+)</text>
        <dbReference type="Rhea" id="RHEA:43744"/>
        <dbReference type="Rhea" id="RHEA-COMP:10625"/>
        <dbReference type="Rhea" id="RHEA-COMP:10670"/>
        <dbReference type="ChEBI" id="CHEBI:15378"/>
        <dbReference type="ChEBI" id="CHEBI:30616"/>
        <dbReference type="ChEBI" id="CHEBI:32551"/>
        <dbReference type="ChEBI" id="CHEBI:33019"/>
        <dbReference type="ChEBI" id="CHEBI:82748"/>
        <dbReference type="ChEBI" id="CHEBI:83665"/>
        <dbReference type="ChEBI" id="CHEBI:456215"/>
        <dbReference type="EC" id="6.3.4.19"/>
    </reaction>
</comment>
<evidence type="ECO:0000313" key="10">
    <source>
        <dbReference type="EMBL" id="MEB5475736.1"/>
    </source>
</evidence>
<accession>A0ABU6DPF2</accession>
<dbReference type="RefSeq" id="WP_325774365.1">
    <property type="nucleotide sequence ID" value="NZ_VTDN01000001.1"/>
</dbReference>
<dbReference type="SUPFAM" id="SSF56037">
    <property type="entry name" value="PheT/TilS domain"/>
    <property type="match status" value="1"/>
</dbReference>
<comment type="subcellular location">
    <subcellularLocation>
        <location evidence="1 8">Cytoplasm</location>
    </subcellularLocation>
</comment>
<dbReference type="InterPro" id="IPR015262">
    <property type="entry name" value="tRNA_Ile_lys_synt_subst-bd"/>
</dbReference>
<evidence type="ECO:0000256" key="6">
    <source>
        <dbReference type="ARBA" id="ARBA00022840"/>
    </source>
</evidence>